<accession>A0AA36N3V2</accession>
<comment type="caution">
    <text evidence="1">The sequence shown here is derived from an EMBL/GenBank/DDBJ whole genome shotgun (WGS) entry which is preliminary data.</text>
</comment>
<proteinExistence type="predicted"/>
<keyword evidence="2" id="KW-1185">Reference proteome</keyword>
<dbReference type="InterPro" id="IPR010165">
    <property type="entry name" value="CRISPR-Cmr3_IIIB"/>
</dbReference>
<organism evidence="1 2">
    <name type="scientific">Effrenium voratum</name>
    <dbReference type="NCBI Taxonomy" id="2562239"/>
    <lineage>
        <taxon>Eukaryota</taxon>
        <taxon>Sar</taxon>
        <taxon>Alveolata</taxon>
        <taxon>Dinophyceae</taxon>
        <taxon>Suessiales</taxon>
        <taxon>Symbiodiniaceae</taxon>
        <taxon>Effrenium</taxon>
    </lineage>
</organism>
<protein>
    <recommendedName>
        <fullName evidence="3">Type III-B CRISPR module-associated protein Cmr3</fullName>
    </recommendedName>
</protein>
<dbReference type="EMBL" id="CAUJNA010002223">
    <property type="protein sequence ID" value="CAJ1391388.1"/>
    <property type="molecule type" value="Genomic_DNA"/>
</dbReference>
<dbReference type="Gene3D" id="3.30.70.2940">
    <property type="match status" value="1"/>
</dbReference>
<sequence>MFRDGRPFNQQDVGASAAESLFPPPPPTIVGAIRAGLARQIDGGSSPWPKDALGHGVNWQDEGTSLGELRFGPLLIRRKAGLLFPAPAHLCKDRDGRIWLLEVRAPTKFRSDLGPTVVFPQEPAGAKGVKVLEGAWIDSSGLSDVLNGKTPESTSIVDEDKLMKRESKAGIGIDVRTRVVNDAQLYTASFLRLRDDVEFLLPCEGAPVPTEDFTQRLGGEQRAAQFHLAEIELDQSASTKLDGLTEYAAVAVSPVYLKKEPYAGGPIPGLSGTLVSAAIPKPFRLGGWSSMENGPLPMTPIIPAGAVFFMACTEDESPKQPNASIGYATKWGFGHCFLGKWPGNREVDG</sequence>
<name>A0AA36N3V2_9DINO</name>
<dbReference type="Proteomes" id="UP001178507">
    <property type="component" value="Unassembled WGS sequence"/>
</dbReference>
<dbReference type="NCBIfam" id="TIGR01888">
    <property type="entry name" value="cas_cmr3"/>
    <property type="match status" value="1"/>
</dbReference>
<dbReference type="Gene3D" id="2.60.40.4350">
    <property type="match status" value="1"/>
</dbReference>
<gene>
    <name evidence="1" type="ORF">EVOR1521_LOCUS16652</name>
</gene>
<dbReference type="AlphaFoldDB" id="A0AA36N3V2"/>
<evidence type="ECO:0000313" key="2">
    <source>
        <dbReference type="Proteomes" id="UP001178507"/>
    </source>
</evidence>
<reference evidence="1" key="1">
    <citation type="submission" date="2023-08" db="EMBL/GenBank/DDBJ databases">
        <authorList>
            <person name="Chen Y."/>
            <person name="Shah S."/>
            <person name="Dougan E. K."/>
            <person name="Thang M."/>
            <person name="Chan C."/>
        </authorList>
    </citation>
    <scope>NUCLEOTIDE SEQUENCE</scope>
</reference>
<dbReference type="Pfam" id="PF09700">
    <property type="entry name" value="Cas_Cmr3"/>
    <property type="match status" value="1"/>
</dbReference>
<evidence type="ECO:0000313" key="1">
    <source>
        <dbReference type="EMBL" id="CAJ1391388.1"/>
    </source>
</evidence>
<evidence type="ECO:0008006" key="3">
    <source>
        <dbReference type="Google" id="ProtNLM"/>
    </source>
</evidence>
<dbReference type="InterPro" id="IPR019117">
    <property type="entry name" value="CRISPR-assoc_protein_Cmr3"/>
</dbReference>